<dbReference type="AlphaFoldDB" id="A0A317JRE1"/>
<dbReference type="Proteomes" id="UP000246104">
    <property type="component" value="Unassembled WGS sequence"/>
</dbReference>
<evidence type="ECO:0000313" key="2">
    <source>
        <dbReference type="Proteomes" id="UP000246104"/>
    </source>
</evidence>
<evidence type="ECO:0000313" key="1">
    <source>
        <dbReference type="EMBL" id="PWU23394.1"/>
    </source>
</evidence>
<accession>A0A317JRE1</accession>
<proteinExistence type="predicted"/>
<dbReference type="EMBL" id="PSRQ01000035">
    <property type="protein sequence ID" value="PWU23394.1"/>
    <property type="molecule type" value="Genomic_DNA"/>
</dbReference>
<protein>
    <submittedName>
        <fullName evidence="1">Uncharacterized protein</fullName>
    </submittedName>
</protein>
<reference evidence="1 2" key="1">
    <citation type="submission" date="2018-02" db="EMBL/GenBank/DDBJ databases">
        <title>Genomic Reconstructions from Amazon Rainforest and Pasture Soil Reveal Novel Insights into the Physiology of Candidate Phyla in Tropical Sites.</title>
        <authorList>
            <person name="Kroeger M.E."/>
            <person name="Delmont T."/>
            <person name="Eren A.M."/>
            <person name="Guo J."/>
            <person name="Meyer K.M."/>
            <person name="Khan K."/>
            <person name="Rodrigues J.L.M."/>
            <person name="Bohannan B.J.M."/>
            <person name="Tringe S."/>
            <person name="Borges C.D."/>
            <person name="Tiedje J."/>
            <person name="Tsai S.M."/>
            <person name="Nusslein K."/>
        </authorList>
    </citation>
    <scope>NUCLEOTIDE SEQUENCE [LARGE SCALE GENOMIC DNA]</scope>
    <source>
        <strain evidence="1">Amazon FNV 2010 28 9</strain>
    </source>
</reference>
<comment type="caution">
    <text evidence="1">The sequence shown here is derived from an EMBL/GenBank/DDBJ whole genome shotgun (WGS) entry which is preliminary data.</text>
</comment>
<organism evidence="1 2">
    <name type="scientific">Candidatus Cerribacteria bacterium 'Amazon FNV 2010 28 9'</name>
    <dbReference type="NCBI Taxonomy" id="2081795"/>
    <lineage>
        <taxon>Bacteria</taxon>
        <taxon>Candidatus Cerribacteria</taxon>
    </lineage>
</organism>
<sequence length="164" mass="19284">MSGVRIETLEDIARIPIRSERLFAVAMLCSGEFDVFWRPGELQGAGHVTSPDFYLQEAENPNGGVYVEVTETLLKNFGERKKRQRRTLQNSGEVFWIVDRLELEQRLGMTIEQADLWFWDQIARRTVEELVHHEQLDQEEELEPERRLLGVHYAKGWNNRRARC</sequence>
<gene>
    <name evidence="1" type="ORF">C5B42_03105</name>
</gene>
<name>A0A317JRE1_9BACT</name>